<dbReference type="Proteomes" id="UP000016960">
    <property type="component" value="Unassembled WGS sequence"/>
</dbReference>
<name>U5DHF2_9CHRO</name>
<organism evidence="1 2">
    <name type="scientific">Rubidibacter lacunae KORDI 51-2</name>
    <dbReference type="NCBI Taxonomy" id="582515"/>
    <lineage>
        <taxon>Bacteria</taxon>
        <taxon>Bacillati</taxon>
        <taxon>Cyanobacteriota</taxon>
        <taxon>Cyanophyceae</taxon>
        <taxon>Oscillatoriophycideae</taxon>
        <taxon>Chroococcales</taxon>
        <taxon>Aphanothecaceae</taxon>
        <taxon>Rubidibacter</taxon>
    </lineage>
</organism>
<reference evidence="1 2" key="1">
    <citation type="submission" date="2013-05" db="EMBL/GenBank/DDBJ databases">
        <title>Draft genome sequence of Rubidibacter lacunae KORDI 51-2.</title>
        <authorList>
            <person name="Choi D.H."/>
            <person name="Noh J.H."/>
            <person name="Kwon K.-K."/>
            <person name="Lee J.-H."/>
            <person name="Ryu J.-Y."/>
        </authorList>
    </citation>
    <scope>NUCLEOTIDE SEQUENCE [LARGE SCALE GENOMIC DNA]</scope>
    <source>
        <strain evidence="1 2">KORDI 51-2</strain>
    </source>
</reference>
<keyword evidence="2" id="KW-1185">Reference proteome</keyword>
<dbReference type="InParanoid" id="U5DHF2"/>
<accession>U5DHF2</accession>
<evidence type="ECO:0000313" key="1">
    <source>
        <dbReference type="EMBL" id="ERN41046.1"/>
    </source>
</evidence>
<protein>
    <submittedName>
        <fullName evidence="1">Uncharacterized protein</fullName>
    </submittedName>
</protein>
<dbReference type="EMBL" id="ASSJ01000055">
    <property type="protein sequence ID" value="ERN41046.1"/>
    <property type="molecule type" value="Genomic_DNA"/>
</dbReference>
<gene>
    <name evidence="1" type="ORF">KR51_00023030</name>
</gene>
<proteinExistence type="predicted"/>
<comment type="caution">
    <text evidence="1">The sequence shown here is derived from an EMBL/GenBank/DDBJ whole genome shotgun (WGS) entry which is preliminary data.</text>
</comment>
<evidence type="ECO:0000313" key="2">
    <source>
        <dbReference type="Proteomes" id="UP000016960"/>
    </source>
</evidence>
<sequence>MASTTPASTELAASLPKEWELEIGREVGEVRMYSSEVRVFKSADFDDDLAVEDAISRHLLAGLNATSDQFNADPS</sequence>
<dbReference type="AlphaFoldDB" id="U5DHF2"/>